<evidence type="ECO:0000313" key="2">
    <source>
        <dbReference type="EMBL" id="MDQ0339713.1"/>
    </source>
</evidence>
<evidence type="ECO:0000256" key="1">
    <source>
        <dbReference type="SAM" id="Phobius"/>
    </source>
</evidence>
<protein>
    <submittedName>
        <fullName evidence="2">Fluoride ion exporter CrcB/FEX</fullName>
    </submittedName>
</protein>
<dbReference type="Proteomes" id="UP001232445">
    <property type="component" value="Unassembled WGS sequence"/>
</dbReference>
<keyword evidence="1" id="KW-0472">Membrane</keyword>
<evidence type="ECO:0000313" key="3">
    <source>
        <dbReference type="Proteomes" id="UP001232445"/>
    </source>
</evidence>
<organism evidence="2 3">
    <name type="scientific">Caldalkalibacillus uzonensis</name>
    <dbReference type="NCBI Taxonomy" id="353224"/>
    <lineage>
        <taxon>Bacteria</taxon>
        <taxon>Bacillati</taxon>
        <taxon>Bacillota</taxon>
        <taxon>Bacilli</taxon>
        <taxon>Bacillales</taxon>
        <taxon>Bacillaceae</taxon>
        <taxon>Caldalkalibacillus</taxon>
    </lineage>
</organism>
<accession>A0ABU0CTH2</accession>
<proteinExistence type="predicted"/>
<gene>
    <name evidence="2" type="ORF">J2S00_002506</name>
</gene>
<dbReference type="EMBL" id="JAUSUQ010000009">
    <property type="protein sequence ID" value="MDQ0339713.1"/>
    <property type="molecule type" value="Genomic_DNA"/>
</dbReference>
<comment type="caution">
    <text evidence="2">The sequence shown here is derived from an EMBL/GenBank/DDBJ whole genome shotgun (WGS) entry which is preliminary data.</text>
</comment>
<keyword evidence="1" id="KW-0812">Transmembrane</keyword>
<sequence length="75" mass="7976">MASNKAALSRTERVTAWWLTKPFITSPTAGPKGVRPRVGLKPNTPHAFPPIPVAVLIVNLLGSFGLGSFLDRVGP</sequence>
<reference evidence="2 3" key="1">
    <citation type="submission" date="2023-07" db="EMBL/GenBank/DDBJ databases">
        <title>Genomic Encyclopedia of Type Strains, Phase IV (KMG-IV): sequencing the most valuable type-strain genomes for metagenomic binning, comparative biology and taxonomic classification.</title>
        <authorList>
            <person name="Goeker M."/>
        </authorList>
    </citation>
    <scope>NUCLEOTIDE SEQUENCE [LARGE SCALE GENOMIC DNA]</scope>
    <source>
        <strain evidence="2 3">DSM 17740</strain>
    </source>
</reference>
<feature type="transmembrane region" description="Helical" evidence="1">
    <location>
        <begin position="51"/>
        <end position="70"/>
    </location>
</feature>
<keyword evidence="1" id="KW-1133">Transmembrane helix</keyword>
<name>A0ABU0CTH2_9BACI</name>
<keyword evidence="3" id="KW-1185">Reference proteome</keyword>